<dbReference type="Gene3D" id="2.60.40.2310">
    <property type="match status" value="1"/>
</dbReference>
<evidence type="ECO:0000256" key="2">
    <source>
        <dbReference type="ARBA" id="ARBA00022670"/>
    </source>
</evidence>
<evidence type="ECO:0000256" key="4">
    <source>
        <dbReference type="ARBA" id="ARBA00022801"/>
    </source>
</evidence>
<organism evidence="10 11">
    <name type="scientific">Xanthoceras sorbifolium</name>
    <dbReference type="NCBI Taxonomy" id="99658"/>
    <lineage>
        <taxon>Eukaryota</taxon>
        <taxon>Viridiplantae</taxon>
        <taxon>Streptophyta</taxon>
        <taxon>Embryophyta</taxon>
        <taxon>Tracheophyta</taxon>
        <taxon>Spermatophyta</taxon>
        <taxon>Magnoliopsida</taxon>
        <taxon>eudicotyledons</taxon>
        <taxon>Gunneridae</taxon>
        <taxon>Pentapetalae</taxon>
        <taxon>rosids</taxon>
        <taxon>malvids</taxon>
        <taxon>Sapindales</taxon>
        <taxon>Sapindaceae</taxon>
        <taxon>Xanthoceroideae</taxon>
        <taxon>Xanthoceras</taxon>
    </lineage>
</organism>
<feature type="domain" description="Peptidase S8/S53" evidence="7">
    <location>
        <begin position="101"/>
        <end position="556"/>
    </location>
</feature>
<evidence type="ECO:0000313" key="10">
    <source>
        <dbReference type="EMBL" id="KAH7548186.1"/>
    </source>
</evidence>
<keyword evidence="5 6" id="KW-0720">Serine protease</keyword>
<feature type="domain" description="Inhibitor I9" evidence="8">
    <location>
        <begin position="4"/>
        <end position="77"/>
    </location>
</feature>
<dbReference type="Gene3D" id="3.50.30.30">
    <property type="match status" value="1"/>
</dbReference>
<protein>
    <recommendedName>
        <fullName evidence="12">Cucumisin</fullName>
    </recommendedName>
</protein>
<evidence type="ECO:0000256" key="1">
    <source>
        <dbReference type="ARBA" id="ARBA00011073"/>
    </source>
</evidence>
<feature type="active site" description="Charge relay system" evidence="6">
    <location>
        <position position="173"/>
    </location>
</feature>
<dbReference type="InterPro" id="IPR000209">
    <property type="entry name" value="Peptidase_S8/S53_dom"/>
</dbReference>
<dbReference type="InterPro" id="IPR034197">
    <property type="entry name" value="Peptidases_S8_3"/>
</dbReference>
<name>A0ABQ8H4F2_9ROSI</name>
<dbReference type="PANTHER" id="PTHR10795">
    <property type="entry name" value="PROPROTEIN CONVERTASE SUBTILISIN/KEXIN"/>
    <property type="match status" value="1"/>
</dbReference>
<evidence type="ECO:0000259" key="8">
    <source>
        <dbReference type="Pfam" id="PF05922"/>
    </source>
</evidence>
<evidence type="ECO:0000256" key="6">
    <source>
        <dbReference type="PROSITE-ProRule" id="PRU01240"/>
    </source>
</evidence>
<dbReference type="EMBL" id="JAFEMO010000014">
    <property type="protein sequence ID" value="KAH7548186.1"/>
    <property type="molecule type" value="Genomic_DNA"/>
</dbReference>
<dbReference type="CDD" id="cd04852">
    <property type="entry name" value="Peptidases_S8_3"/>
    <property type="match status" value="1"/>
</dbReference>
<keyword evidence="2 6" id="KW-0645">Protease</keyword>
<dbReference type="InterPro" id="IPR041469">
    <property type="entry name" value="Subtilisin-like_FN3"/>
</dbReference>
<evidence type="ECO:0000259" key="9">
    <source>
        <dbReference type="Pfam" id="PF17766"/>
    </source>
</evidence>
<dbReference type="PROSITE" id="PS51892">
    <property type="entry name" value="SUBTILASE"/>
    <property type="match status" value="1"/>
</dbReference>
<comment type="caution">
    <text evidence="10">The sequence shown here is derived from an EMBL/GenBank/DDBJ whole genome shotgun (WGS) entry which is preliminary data.</text>
</comment>
<dbReference type="InterPro" id="IPR010259">
    <property type="entry name" value="S8pro/Inhibitor_I9"/>
</dbReference>
<keyword evidence="11" id="KW-1185">Reference proteome</keyword>
<dbReference type="InterPro" id="IPR023828">
    <property type="entry name" value="Peptidase_S8_Ser-AS"/>
</dbReference>
<dbReference type="SUPFAM" id="SSF52743">
    <property type="entry name" value="Subtilisin-like"/>
    <property type="match status" value="1"/>
</dbReference>
<comment type="similarity">
    <text evidence="1 6">Belongs to the peptidase S8 family.</text>
</comment>
<dbReference type="Proteomes" id="UP000827721">
    <property type="component" value="Unassembled WGS sequence"/>
</dbReference>
<dbReference type="Pfam" id="PF17766">
    <property type="entry name" value="fn3_6"/>
    <property type="match status" value="1"/>
</dbReference>
<dbReference type="InterPro" id="IPR015500">
    <property type="entry name" value="Peptidase_S8_subtilisin-rel"/>
</dbReference>
<dbReference type="Pfam" id="PF05922">
    <property type="entry name" value="Inhibitor_I9"/>
    <property type="match status" value="1"/>
</dbReference>
<dbReference type="Gene3D" id="3.40.50.200">
    <property type="entry name" value="Peptidase S8/S53 domain"/>
    <property type="match status" value="1"/>
</dbReference>
<dbReference type="InterPro" id="IPR037045">
    <property type="entry name" value="S8pro/Inhibitor_I9_sf"/>
</dbReference>
<proteinExistence type="inferred from homology"/>
<evidence type="ECO:0008006" key="12">
    <source>
        <dbReference type="Google" id="ProtNLM"/>
    </source>
</evidence>
<evidence type="ECO:0000256" key="5">
    <source>
        <dbReference type="ARBA" id="ARBA00022825"/>
    </source>
</evidence>
<feature type="domain" description="Subtilisin-like protease fibronectin type-III" evidence="9">
    <location>
        <begin position="613"/>
        <end position="711"/>
    </location>
</feature>
<dbReference type="PROSITE" id="PS00138">
    <property type="entry name" value="SUBTILASE_SER"/>
    <property type="match status" value="1"/>
</dbReference>
<dbReference type="Gene3D" id="3.30.70.80">
    <property type="entry name" value="Peptidase S8 propeptide/proteinase inhibitor I9"/>
    <property type="match status" value="1"/>
</dbReference>
<evidence type="ECO:0000313" key="11">
    <source>
        <dbReference type="Proteomes" id="UP000827721"/>
    </source>
</evidence>
<feature type="active site" description="Charge relay system" evidence="6">
    <location>
        <position position="109"/>
    </location>
</feature>
<dbReference type="InterPro" id="IPR036852">
    <property type="entry name" value="Peptidase_S8/S53_dom_sf"/>
</dbReference>
<reference evidence="10 11" key="1">
    <citation type="submission" date="2021-02" db="EMBL/GenBank/DDBJ databases">
        <title>Plant Genome Project.</title>
        <authorList>
            <person name="Zhang R.-G."/>
        </authorList>
    </citation>
    <scope>NUCLEOTIDE SEQUENCE [LARGE SCALE GENOMIC DNA]</scope>
    <source>
        <tissue evidence="10">Leaves</tissue>
    </source>
</reference>
<keyword evidence="4 6" id="KW-0378">Hydrolase</keyword>
<dbReference type="InterPro" id="IPR045051">
    <property type="entry name" value="SBT"/>
</dbReference>
<keyword evidence="3" id="KW-0732">Signal</keyword>
<sequence>MQAYIVYMGGLPEGQLSTSSLHSTMLQEVIESGASDHLLHSYQRSFNGFVAKLTQEEAQRLEGMEGVVSVFPNEMKQIQTTRSWDFMGFSQNARRATTSESNIIIGMIDSGIWPESQSFSDDHFGSPPSTWKGSCQKSSNFTCNNKIIGAKYYRSDGEFGEGDVKSPRDTLGHGTHTSSTAAGGLVSQASLYGIAAGTACGGVPSARIAVYKVCWSDGCPDADILAAFDDAIADGVDLISISIGGINALDYFKDPIAIGAFHAMKNGVFTSISAGNSGPDPATVTNVSPWALSVAASAIDRKFVTKVKLGNGQVYDGVSINTLDFKGKMFPLIYGGYAPNKTGGYSESDSRYCTPGTLDRNLVKGKIVVCDWLTSGMEAFTAGAVGTIMQGESFRDVAYNSPIAASYLNSNDGSEVETYLNSTRKPTGTIQMTIVEKNGLAPFVASFSSRGPNNITSDILTVSWMHAYSVNITPGVDILAAWSEATTVSRFEGDTRVVPYNIISGTSMACPHATATAAYVKSFHPTWSPAAIKSALLTTALPMSDKNNIDQEFAYGSGHLNPGKAINPGLIYDAGEIDYVKFLCGQGYNTKNLRLLIGDNFSCSKANSGTVWDLNIPSFTLSTKPGASTTRIFHRTVTNVGSPKSTYKAIVKNQPGIEIQVLPSALSFKSSGEKISFLVRVTANLSKSKKMVSGSLTWVDGVDHQVRSPVVAYIL</sequence>
<dbReference type="CDD" id="cd02120">
    <property type="entry name" value="PA_subtilisin_like"/>
    <property type="match status" value="1"/>
</dbReference>
<evidence type="ECO:0000256" key="3">
    <source>
        <dbReference type="ARBA" id="ARBA00022729"/>
    </source>
</evidence>
<dbReference type="Pfam" id="PF00082">
    <property type="entry name" value="Peptidase_S8"/>
    <property type="match status" value="1"/>
</dbReference>
<evidence type="ECO:0000259" key="7">
    <source>
        <dbReference type="Pfam" id="PF00082"/>
    </source>
</evidence>
<dbReference type="PRINTS" id="PR00723">
    <property type="entry name" value="SUBTILISIN"/>
</dbReference>
<gene>
    <name evidence="10" type="ORF">JRO89_XS14G0080700</name>
</gene>
<accession>A0ABQ8H4F2</accession>
<feature type="active site" description="Charge relay system" evidence="6">
    <location>
        <position position="507"/>
    </location>
</feature>